<name>A0A250KW52_9GAMM</name>
<sequence>MATPSPPSFPATTSTGHSLVRPTLEDLIRLSQPAAGLTLARPTARALQSGQYLSTFKGRGMEFDETRPYTHGDDVRNLDWRVTARTGKPHTKLFREERERPVFLTVDYRSAMFFATRGMFKSAMAARLAALIAWSARRHGDRIGGQIFSETESVELKPEHGHRAVLRLLKLLVDQASPRNPIAPEAALQDALVRLPRHARPGSLVFLFSDFRHLTPAGEAGLGRLSRHCDLVLVFISDPLEERLPLGPHRFSDGRRDVLLNADGRTVDIYERAFREREERLADLARRHGIRLVYCRTTDEPFLVLQQGSRRSLYHF</sequence>
<feature type="domain" description="DUF58" evidence="1">
    <location>
        <begin position="65"/>
        <end position="278"/>
    </location>
</feature>
<evidence type="ECO:0000259" key="1">
    <source>
        <dbReference type="Pfam" id="PF01882"/>
    </source>
</evidence>
<evidence type="ECO:0000313" key="2">
    <source>
        <dbReference type="EMBL" id="BBA35734.1"/>
    </source>
</evidence>
<dbReference type="OrthoDB" id="9812729at2"/>
<gene>
    <name evidence="2" type="ORF">sS8_3797</name>
</gene>
<proteinExistence type="predicted"/>
<dbReference type="InterPro" id="IPR002881">
    <property type="entry name" value="DUF58"/>
</dbReference>
<reference evidence="2 3" key="1">
    <citation type="submission" date="2016-12" db="EMBL/GenBank/DDBJ databases">
        <title>Genome sequencing of Methylocaldum marinum.</title>
        <authorList>
            <person name="Takeuchi M."/>
            <person name="Kamagata Y."/>
            <person name="Hiraoka S."/>
            <person name="Oshima K."/>
            <person name="Hattori M."/>
            <person name="Iwasaki W."/>
        </authorList>
    </citation>
    <scope>NUCLEOTIDE SEQUENCE [LARGE SCALE GENOMIC DNA]</scope>
    <source>
        <strain evidence="2 3">S8</strain>
    </source>
</reference>
<dbReference type="AlphaFoldDB" id="A0A250KW52"/>
<dbReference type="Pfam" id="PF01882">
    <property type="entry name" value="DUF58"/>
    <property type="match status" value="1"/>
</dbReference>
<keyword evidence="3" id="KW-1185">Reference proteome</keyword>
<organism evidence="2 3">
    <name type="scientific">Methylocaldum marinum</name>
    <dbReference type="NCBI Taxonomy" id="1432792"/>
    <lineage>
        <taxon>Bacteria</taxon>
        <taxon>Pseudomonadati</taxon>
        <taxon>Pseudomonadota</taxon>
        <taxon>Gammaproteobacteria</taxon>
        <taxon>Methylococcales</taxon>
        <taxon>Methylococcaceae</taxon>
        <taxon>Methylocaldum</taxon>
    </lineage>
</organism>
<evidence type="ECO:0000313" key="3">
    <source>
        <dbReference type="Proteomes" id="UP000266313"/>
    </source>
</evidence>
<dbReference type="EMBL" id="AP017928">
    <property type="protein sequence ID" value="BBA35734.1"/>
    <property type="molecule type" value="Genomic_DNA"/>
</dbReference>
<accession>A0A250KW52</accession>
<protein>
    <recommendedName>
        <fullName evidence="1">DUF58 domain-containing protein</fullName>
    </recommendedName>
</protein>
<dbReference type="SUPFAM" id="SSF53300">
    <property type="entry name" value="vWA-like"/>
    <property type="match status" value="1"/>
</dbReference>
<dbReference type="PANTHER" id="PTHR33608">
    <property type="entry name" value="BLL2464 PROTEIN"/>
    <property type="match status" value="1"/>
</dbReference>
<dbReference type="KEGG" id="mmai:sS8_3797"/>
<dbReference type="PANTHER" id="PTHR33608:SF12">
    <property type="entry name" value="DUF58 DOMAIN-CONTAINING PROTEIN"/>
    <property type="match status" value="1"/>
</dbReference>
<dbReference type="InterPro" id="IPR036465">
    <property type="entry name" value="vWFA_dom_sf"/>
</dbReference>
<dbReference type="Proteomes" id="UP000266313">
    <property type="component" value="Chromosome"/>
</dbReference>
<dbReference type="RefSeq" id="WP_119631033.1">
    <property type="nucleotide sequence ID" value="NZ_AP017928.1"/>
</dbReference>